<dbReference type="EMBL" id="QUSL01000012">
    <property type="protein sequence ID" value="RGD85102.1"/>
    <property type="molecule type" value="Genomic_DNA"/>
</dbReference>
<reference evidence="6 7" key="1">
    <citation type="submission" date="2018-08" db="EMBL/GenBank/DDBJ databases">
        <title>A genome reference for cultivated species of the human gut microbiota.</title>
        <authorList>
            <person name="Zou Y."/>
            <person name="Xue W."/>
            <person name="Luo G."/>
        </authorList>
    </citation>
    <scope>NUCLEOTIDE SEQUENCE [LARGE SCALE GENOMIC DNA]</scope>
    <source>
        <strain evidence="6 7">OM06-4</strain>
    </source>
</reference>
<dbReference type="Pfam" id="PF00702">
    <property type="entry name" value="Hydrolase"/>
    <property type="match status" value="1"/>
</dbReference>
<dbReference type="Proteomes" id="UP000261032">
    <property type="component" value="Unassembled WGS sequence"/>
</dbReference>
<evidence type="ECO:0000313" key="6">
    <source>
        <dbReference type="EMBL" id="RGD85102.1"/>
    </source>
</evidence>
<dbReference type="SUPFAM" id="SSF56784">
    <property type="entry name" value="HAD-like"/>
    <property type="match status" value="1"/>
</dbReference>
<dbReference type="GO" id="GO:0003824">
    <property type="term" value="F:catalytic activity"/>
    <property type="evidence" value="ECO:0007669"/>
    <property type="project" value="UniProtKB-ARBA"/>
</dbReference>
<evidence type="ECO:0000256" key="3">
    <source>
        <dbReference type="ARBA" id="ARBA00022723"/>
    </source>
</evidence>
<evidence type="ECO:0000256" key="1">
    <source>
        <dbReference type="ARBA" id="ARBA00001946"/>
    </source>
</evidence>
<dbReference type="Gene3D" id="1.10.150.240">
    <property type="entry name" value="Putative phosphatase, domain 2"/>
    <property type="match status" value="1"/>
</dbReference>
<organism evidence="6 7">
    <name type="scientific">Thomasclavelia ramosa</name>
    <dbReference type="NCBI Taxonomy" id="1547"/>
    <lineage>
        <taxon>Bacteria</taxon>
        <taxon>Bacillati</taxon>
        <taxon>Bacillota</taxon>
        <taxon>Erysipelotrichia</taxon>
        <taxon>Erysipelotrichales</taxon>
        <taxon>Coprobacillaceae</taxon>
        <taxon>Thomasclavelia</taxon>
    </lineage>
</organism>
<evidence type="ECO:0000313" key="7">
    <source>
        <dbReference type="Proteomes" id="UP000261032"/>
    </source>
</evidence>
<name>A0A3E3EEK9_9FIRM</name>
<dbReference type="PANTHER" id="PTHR46193:SF18">
    <property type="entry name" value="HEXITOL PHOSPHATASE B"/>
    <property type="match status" value="1"/>
</dbReference>
<dbReference type="InterPro" id="IPR023214">
    <property type="entry name" value="HAD_sf"/>
</dbReference>
<dbReference type="PANTHER" id="PTHR46193">
    <property type="entry name" value="6-PHOSPHOGLUCONATE PHOSPHATASE"/>
    <property type="match status" value="1"/>
</dbReference>
<proteinExistence type="inferred from homology"/>
<evidence type="ECO:0000256" key="5">
    <source>
        <dbReference type="ARBA" id="ARBA00023277"/>
    </source>
</evidence>
<accession>A0A3E3EEK9</accession>
<dbReference type="CDD" id="cd07505">
    <property type="entry name" value="HAD_BPGM-like"/>
    <property type="match status" value="1"/>
</dbReference>
<keyword evidence="4" id="KW-0460">Magnesium</keyword>
<dbReference type="SFLD" id="SFLDS00003">
    <property type="entry name" value="Haloacid_Dehalogenase"/>
    <property type="match status" value="1"/>
</dbReference>
<comment type="cofactor">
    <cofactor evidence="1">
        <name>Mg(2+)</name>
        <dbReference type="ChEBI" id="CHEBI:18420"/>
    </cofactor>
</comment>
<comment type="similarity">
    <text evidence="2">Belongs to the HAD-like hydrolase superfamily. CbbY/CbbZ/Gph/YieH family.</text>
</comment>
<evidence type="ECO:0000256" key="4">
    <source>
        <dbReference type="ARBA" id="ARBA00022842"/>
    </source>
</evidence>
<sequence length="220" mass="25495">MNYKAIIFDFNGTLFFDNDKHVLAWRKISKLIRGRGISDEELHEQFNGTPNAKNIQYMMNNQATSEELKKYSLLKEEYYREFCKQDKASFHLVDGAVAFFDKLKELGIPFTIASASIKENIDFFVESFNLDKWIDPEMIIYDDGSYSNKVNMFKDAAQKLKHNVKDILVFEDSFSGIANAYKAGIEKIVVICPQEKESEYRDLPGVIMTIQDFSDFNKLI</sequence>
<dbReference type="RefSeq" id="WP_117581405.1">
    <property type="nucleotide sequence ID" value="NZ_QUSL01000012.1"/>
</dbReference>
<dbReference type="GO" id="GO:0046872">
    <property type="term" value="F:metal ion binding"/>
    <property type="evidence" value="ECO:0007669"/>
    <property type="project" value="UniProtKB-KW"/>
</dbReference>
<dbReference type="AlphaFoldDB" id="A0A3E3EEK9"/>
<dbReference type="InterPro" id="IPR023198">
    <property type="entry name" value="PGP-like_dom2"/>
</dbReference>
<dbReference type="InterPro" id="IPR036412">
    <property type="entry name" value="HAD-like_sf"/>
</dbReference>
<dbReference type="InterPro" id="IPR051600">
    <property type="entry name" value="Beta-PGM-like"/>
</dbReference>
<keyword evidence="3" id="KW-0479">Metal-binding</keyword>
<gene>
    <name evidence="6" type="ORF">DXB93_09095</name>
</gene>
<evidence type="ECO:0000256" key="2">
    <source>
        <dbReference type="ARBA" id="ARBA00006171"/>
    </source>
</evidence>
<protein>
    <submittedName>
        <fullName evidence="6">HAD family phosphatase</fullName>
    </submittedName>
</protein>
<dbReference type="SFLD" id="SFLDG01129">
    <property type="entry name" value="C1.5:_HAD__Beta-PGM__Phosphata"/>
    <property type="match status" value="1"/>
</dbReference>
<dbReference type="Gene3D" id="3.40.50.1000">
    <property type="entry name" value="HAD superfamily/HAD-like"/>
    <property type="match status" value="1"/>
</dbReference>
<comment type="caution">
    <text evidence="6">The sequence shown here is derived from an EMBL/GenBank/DDBJ whole genome shotgun (WGS) entry which is preliminary data.</text>
</comment>
<keyword evidence="5" id="KW-0119">Carbohydrate metabolism</keyword>